<dbReference type="InterPro" id="IPR051018">
    <property type="entry name" value="Bacteriophage_GH24"/>
</dbReference>
<evidence type="ECO:0000256" key="3">
    <source>
        <dbReference type="ARBA" id="ARBA00022638"/>
    </source>
</evidence>
<accession>A0AA97F8Y6</accession>
<keyword evidence="8" id="KW-1185">Reference proteome</keyword>
<keyword evidence="2 6" id="KW-0929">Antimicrobial</keyword>
<reference evidence="7 8" key="1">
    <citation type="submission" date="2023-10" db="EMBL/GenBank/DDBJ databases">
        <title>Complete genome sequence of a Sphingomonadaceae bacterium.</title>
        <authorList>
            <person name="Yan C."/>
        </authorList>
    </citation>
    <scope>NUCLEOTIDE SEQUENCE [LARGE SCALE GENOMIC DNA]</scope>
    <source>
        <strain evidence="7 8">SCSIO 66989</strain>
    </source>
</reference>
<name>A0AA97F8Y6_9SPHN</name>
<dbReference type="EMBL" id="CP136594">
    <property type="protein sequence ID" value="WOE76331.1"/>
    <property type="molecule type" value="Genomic_DNA"/>
</dbReference>
<dbReference type="SUPFAM" id="SSF53955">
    <property type="entry name" value="Lysozyme-like"/>
    <property type="match status" value="1"/>
</dbReference>
<dbReference type="GO" id="GO:0009253">
    <property type="term" value="P:peptidoglycan catabolic process"/>
    <property type="evidence" value="ECO:0007669"/>
    <property type="project" value="InterPro"/>
</dbReference>
<evidence type="ECO:0000256" key="4">
    <source>
        <dbReference type="ARBA" id="ARBA00022801"/>
    </source>
</evidence>
<keyword evidence="3 6" id="KW-0081">Bacteriolytic enzyme</keyword>
<dbReference type="PANTHER" id="PTHR38107:SF3">
    <property type="entry name" value="LYSOZYME RRRD-RELATED"/>
    <property type="match status" value="1"/>
</dbReference>
<proteinExistence type="inferred from homology"/>
<evidence type="ECO:0000256" key="2">
    <source>
        <dbReference type="ARBA" id="ARBA00022529"/>
    </source>
</evidence>
<dbReference type="AlphaFoldDB" id="A0AA97F8Y6"/>
<evidence type="ECO:0000313" key="8">
    <source>
        <dbReference type="Proteomes" id="UP001302429"/>
    </source>
</evidence>
<evidence type="ECO:0000313" key="7">
    <source>
        <dbReference type="EMBL" id="WOE76331.1"/>
    </source>
</evidence>
<dbReference type="Gene3D" id="1.10.530.40">
    <property type="match status" value="1"/>
</dbReference>
<dbReference type="InterPro" id="IPR023346">
    <property type="entry name" value="Lysozyme-like_dom_sf"/>
</dbReference>
<dbReference type="KEGG" id="acoa:RB602_06360"/>
<dbReference type="PANTHER" id="PTHR38107">
    <property type="match status" value="1"/>
</dbReference>
<sequence length="202" mass="22081">MSNDKKPGISRGRKAAAGSLAAIVGFSAAASLFVLVPKDESGRTVEVELADDGKPTVTHIRGKQYLKAYLDVAGIPTACDGIIKNIKMGQTFTEEQCAAKLERELVIHARGVMRCTPAFRNHPDKEAIGDTIAATVSLTYNIGIGGYCGSSAARAFNRGDWRHACDRFLPWNKARVRGRLRVVRGLKLRRERERKLCLKSIA</sequence>
<evidence type="ECO:0000256" key="1">
    <source>
        <dbReference type="ARBA" id="ARBA00000632"/>
    </source>
</evidence>
<dbReference type="Proteomes" id="UP001302429">
    <property type="component" value="Chromosome"/>
</dbReference>
<dbReference type="Pfam" id="PF00959">
    <property type="entry name" value="Phage_lysozyme"/>
    <property type="match status" value="1"/>
</dbReference>
<dbReference type="HAMAP" id="MF_04110">
    <property type="entry name" value="ENDOLYSIN_T4"/>
    <property type="match status" value="1"/>
</dbReference>
<dbReference type="GO" id="GO:0031640">
    <property type="term" value="P:killing of cells of another organism"/>
    <property type="evidence" value="ECO:0007669"/>
    <property type="project" value="UniProtKB-KW"/>
</dbReference>
<dbReference type="GO" id="GO:0016998">
    <property type="term" value="P:cell wall macromolecule catabolic process"/>
    <property type="evidence" value="ECO:0007669"/>
    <property type="project" value="InterPro"/>
</dbReference>
<dbReference type="EC" id="3.2.1.17" evidence="6"/>
<keyword evidence="4 6" id="KW-0378">Hydrolase</keyword>
<dbReference type="InterPro" id="IPR002196">
    <property type="entry name" value="Glyco_hydro_24"/>
</dbReference>
<evidence type="ECO:0000256" key="5">
    <source>
        <dbReference type="ARBA" id="ARBA00023295"/>
    </source>
</evidence>
<organism evidence="7 8">
    <name type="scientific">Alterisphingorhabdus coralli</name>
    <dbReference type="NCBI Taxonomy" id="3071408"/>
    <lineage>
        <taxon>Bacteria</taxon>
        <taxon>Pseudomonadati</taxon>
        <taxon>Pseudomonadota</taxon>
        <taxon>Alphaproteobacteria</taxon>
        <taxon>Sphingomonadales</taxon>
        <taxon>Sphingomonadaceae</taxon>
        <taxon>Alterisphingorhabdus (ex Yan et al. 2024)</taxon>
    </lineage>
</organism>
<comment type="similarity">
    <text evidence="6">Belongs to the glycosyl hydrolase 24 family.</text>
</comment>
<comment type="catalytic activity">
    <reaction evidence="1 6">
        <text>Hydrolysis of (1-&gt;4)-beta-linkages between N-acetylmuramic acid and N-acetyl-D-glucosamine residues in a peptidoglycan and between N-acetyl-D-glucosamine residues in chitodextrins.</text>
        <dbReference type="EC" id="3.2.1.17"/>
    </reaction>
</comment>
<keyword evidence="5 6" id="KW-0326">Glycosidase</keyword>
<dbReference type="RefSeq" id="WP_317083971.1">
    <property type="nucleotide sequence ID" value="NZ_CP136594.1"/>
</dbReference>
<dbReference type="GO" id="GO:0042742">
    <property type="term" value="P:defense response to bacterium"/>
    <property type="evidence" value="ECO:0007669"/>
    <property type="project" value="UniProtKB-KW"/>
</dbReference>
<protein>
    <recommendedName>
        <fullName evidence="6">Lysozyme</fullName>
        <ecNumber evidence="6">3.2.1.17</ecNumber>
    </recommendedName>
</protein>
<gene>
    <name evidence="7" type="ORF">RB602_06360</name>
</gene>
<evidence type="ECO:0000256" key="6">
    <source>
        <dbReference type="RuleBase" id="RU003788"/>
    </source>
</evidence>
<dbReference type="InterPro" id="IPR034690">
    <property type="entry name" value="Endolysin_T4_type"/>
</dbReference>
<dbReference type="GO" id="GO:0003796">
    <property type="term" value="F:lysozyme activity"/>
    <property type="evidence" value="ECO:0007669"/>
    <property type="project" value="UniProtKB-EC"/>
</dbReference>
<dbReference type="InterPro" id="IPR023347">
    <property type="entry name" value="Lysozyme_dom_sf"/>
</dbReference>